<dbReference type="EMBL" id="JACEIK010002184">
    <property type="protein sequence ID" value="MCD9559651.1"/>
    <property type="molecule type" value="Genomic_DNA"/>
</dbReference>
<proteinExistence type="predicted"/>
<comment type="caution">
    <text evidence="2">The sequence shown here is derived from an EMBL/GenBank/DDBJ whole genome shotgun (WGS) entry which is preliminary data.</text>
</comment>
<protein>
    <submittedName>
        <fullName evidence="2">Uncharacterized protein</fullName>
    </submittedName>
</protein>
<dbReference type="Proteomes" id="UP000823775">
    <property type="component" value="Unassembled WGS sequence"/>
</dbReference>
<organism evidence="2 3">
    <name type="scientific">Datura stramonium</name>
    <name type="common">Jimsonweed</name>
    <name type="synonym">Common thornapple</name>
    <dbReference type="NCBI Taxonomy" id="4076"/>
    <lineage>
        <taxon>Eukaryota</taxon>
        <taxon>Viridiplantae</taxon>
        <taxon>Streptophyta</taxon>
        <taxon>Embryophyta</taxon>
        <taxon>Tracheophyta</taxon>
        <taxon>Spermatophyta</taxon>
        <taxon>Magnoliopsida</taxon>
        <taxon>eudicotyledons</taxon>
        <taxon>Gunneridae</taxon>
        <taxon>Pentapetalae</taxon>
        <taxon>asterids</taxon>
        <taxon>lamiids</taxon>
        <taxon>Solanales</taxon>
        <taxon>Solanaceae</taxon>
        <taxon>Solanoideae</taxon>
        <taxon>Datureae</taxon>
        <taxon>Datura</taxon>
    </lineage>
</organism>
<keyword evidence="3" id="KW-1185">Reference proteome</keyword>
<name>A0ABS8ULD0_DATST</name>
<evidence type="ECO:0000313" key="3">
    <source>
        <dbReference type="Proteomes" id="UP000823775"/>
    </source>
</evidence>
<feature type="region of interest" description="Disordered" evidence="1">
    <location>
        <begin position="1"/>
        <end position="67"/>
    </location>
</feature>
<feature type="non-terminal residue" evidence="2">
    <location>
        <position position="153"/>
    </location>
</feature>
<sequence>MAKETRENGDSAIESTSKGGDLREKYLEDNRRGVTHGEGEIETSRQRQSRERLSTDEETRKQTHANYQGHHIGYSKLDFSKFLGDDVKYWLFRVEQFFNYDEITMDQRVGLAGMHLEGEAIVRTKLHASARGRTSSKVVFISSQVSIPQGLNY</sequence>
<evidence type="ECO:0000256" key="1">
    <source>
        <dbReference type="SAM" id="MobiDB-lite"/>
    </source>
</evidence>
<accession>A0ABS8ULD0</accession>
<evidence type="ECO:0000313" key="2">
    <source>
        <dbReference type="EMBL" id="MCD9559651.1"/>
    </source>
</evidence>
<feature type="compositionally biased region" description="Basic and acidic residues" evidence="1">
    <location>
        <begin position="20"/>
        <end position="61"/>
    </location>
</feature>
<reference evidence="2 3" key="1">
    <citation type="journal article" date="2021" name="BMC Genomics">
        <title>Datura genome reveals duplications of psychoactive alkaloid biosynthetic genes and high mutation rate following tissue culture.</title>
        <authorList>
            <person name="Rajewski A."/>
            <person name="Carter-House D."/>
            <person name="Stajich J."/>
            <person name="Litt A."/>
        </authorList>
    </citation>
    <scope>NUCLEOTIDE SEQUENCE [LARGE SCALE GENOMIC DNA]</scope>
    <source>
        <strain evidence="2">AR-01</strain>
    </source>
</reference>
<gene>
    <name evidence="2" type="ORF">HAX54_017786</name>
</gene>